<dbReference type="PRINTS" id="PR00133">
    <property type="entry name" value="GLHYDRLASE3"/>
</dbReference>
<dbReference type="GO" id="GO:0009251">
    <property type="term" value="P:glucan catabolic process"/>
    <property type="evidence" value="ECO:0007669"/>
    <property type="project" value="TreeGrafter"/>
</dbReference>
<dbReference type="SMART" id="SM01217">
    <property type="entry name" value="Fn3_like"/>
    <property type="match status" value="1"/>
</dbReference>
<evidence type="ECO:0000259" key="7">
    <source>
        <dbReference type="SMART" id="SM01217"/>
    </source>
</evidence>
<dbReference type="Gene3D" id="3.40.50.1700">
    <property type="entry name" value="Glycoside hydrolase family 3 C-terminal domain"/>
    <property type="match status" value="1"/>
</dbReference>
<evidence type="ECO:0000256" key="1">
    <source>
        <dbReference type="ARBA" id="ARBA00000448"/>
    </source>
</evidence>
<dbReference type="Gene3D" id="3.20.20.300">
    <property type="entry name" value="Glycoside hydrolase, family 3, N-terminal domain"/>
    <property type="match status" value="1"/>
</dbReference>
<dbReference type="InterPro" id="IPR036881">
    <property type="entry name" value="Glyco_hydro_3_C_sf"/>
</dbReference>
<dbReference type="PANTHER" id="PTHR30620:SF16">
    <property type="entry name" value="LYSOSOMAL BETA GLUCOSIDASE"/>
    <property type="match status" value="1"/>
</dbReference>
<organism evidence="8 9">
    <name type="scientific">Haladaptatus paucihalophilus DX253</name>
    <dbReference type="NCBI Taxonomy" id="797209"/>
    <lineage>
        <taxon>Archaea</taxon>
        <taxon>Methanobacteriati</taxon>
        <taxon>Methanobacteriota</taxon>
        <taxon>Stenosarchaea group</taxon>
        <taxon>Halobacteria</taxon>
        <taxon>Halobacteriales</taxon>
        <taxon>Haladaptataceae</taxon>
        <taxon>Haladaptatus</taxon>
    </lineage>
</organism>
<dbReference type="InterPro" id="IPR017853">
    <property type="entry name" value="GH"/>
</dbReference>
<evidence type="ECO:0000256" key="3">
    <source>
        <dbReference type="ARBA" id="ARBA00012744"/>
    </source>
</evidence>
<evidence type="ECO:0000313" key="8">
    <source>
        <dbReference type="EMBL" id="SHK50162.1"/>
    </source>
</evidence>
<accession>A0A1M6SZJ8</accession>
<evidence type="ECO:0000313" key="9">
    <source>
        <dbReference type="Proteomes" id="UP000184203"/>
    </source>
</evidence>
<dbReference type="EC" id="3.2.1.21" evidence="3"/>
<evidence type="ECO:0000256" key="5">
    <source>
        <dbReference type="ARBA" id="ARBA00022801"/>
    </source>
</evidence>
<proteinExistence type="inferred from homology"/>
<dbReference type="PANTHER" id="PTHR30620">
    <property type="entry name" value="PERIPLASMIC BETA-GLUCOSIDASE-RELATED"/>
    <property type="match status" value="1"/>
</dbReference>
<dbReference type="Gene3D" id="2.60.40.10">
    <property type="entry name" value="Immunoglobulins"/>
    <property type="match status" value="1"/>
</dbReference>
<dbReference type="Proteomes" id="UP000184203">
    <property type="component" value="Unassembled WGS sequence"/>
</dbReference>
<dbReference type="SUPFAM" id="SSF52279">
    <property type="entry name" value="Beta-D-glucan exohydrolase, C-terminal domain"/>
    <property type="match status" value="1"/>
</dbReference>
<reference evidence="9" key="1">
    <citation type="submission" date="2016-11" db="EMBL/GenBank/DDBJ databases">
        <authorList>
            <person name="Varghese N."/>
            <person name="Submissions S."/>
        </authorList>
    </citation>
    <scope>NUCLEOTIDE SEQUENCE [LARGE SCALE GENOMIC DNA]</scope>
    <source>
        <strain evidence="9">DX253</strain>
    </source>
</reference>
<dbReference type="InterPro" id="IPR001764">
    <property type="entry name" value="Glyco_hydro_3_N"/>
</dbReference>
<evidence type="ECO:0000256" key="6">
    <source>
        <dbReference type="ARBA" id="ARBA00023295"/>
    </source>
</evidence>
<dbReference type="PROSITE" id="PS51318">
    <property type="entry name" value="TAT"/>
    <property type="match status" value="1"/>
</dbReference>
<name>A0A1M6SZJ8_HALPU</name>
<dbReference type="Pfam" id="PF01915">
    <property type="entry name" value="Glyco_hydro_3_C"/>
    <property type="match status" value="1"/>
</dbReference>
<dbReference type="SUPFAM" id="SSF51445">
    <property type="entry name" value="(Trans)glycosidases"/>
    <property type="match status" value="1"/>
</dbReference>
<dbReference type="EMBL" id="FRAN01000002">
    <property type="protein sequence ID" value="SHK50162.1"/>
    <property type="molecule type" value="Genomic_DNA"/>
</dbReference>
<feature type="domain" description="Fibronectin type III-like" evidence="7">
    <location>
        <begin position="684"/>
        <end position="757"/>
    </location>
</feature>
<keyword evidence="4" id="KW-0732">Signal</keyword>
<dbReference type="InterPro" id="IPR036962">
    <property type="entry name" value="Glyco_hydro_3_N_sf"/>
</dbReference>
<dbReference type="InterPro" id="IPR051915">
    <property type="entry name" value="Cellulose_Degrad_GH3"/>
</dbReference>
<evidence type="ECO:0000256" key="2">
    <source>
        <dbReference type="ARBA" id="ARBA00005336"/>
    </source>
</evidence>
<dbReference type="AlphaFoldDB" id="A0A1M6SZJ8"/>
<evidence type="ECO:0000256" key="4">
    <source>
        <dbReference type="ARBA" id="ARBA00022729"/>
    </source>
</evidence>
<dbReference type="Pfam" id="PF14310">
    <property type="entry name" value="Fn3-like"/>
    <property type="match status" value="1"/>
</dbReference>
<dbReference type="InterPro" id="IPR013783">
    <property type="entry name" value="Ig-like_fold"/>
</dbReference>
<keyword evidence="9" id="KW-1185">Reference proteome</keyword>
<comment type="catalytic activity">
    <reaction evidence="1">
        <text>Hydrolysis of terminal, non-reducing beta-D-glucosyl residues with release of beta-D-glucose.</text>
        <dbReference type="EC" id="3.2.1.21"/>
    </reaction>
</comment>
<keyword evidence="5" id="KW-0378">Hydrolase</keyword>
<keyword evidence="6" id="KW-0326">Glycosidase</keyword>
<dbReference type="Pfam" id="PF00933">
    <property type="entry name" value="Glyco_hydro_3"/>
    <property type="match status" value="1"/>
</dbReference>
<dbReference type="GO" id="GO:0008422">
    <property type="term" value="F:beta-glucosidase activity"/>
    <property type="evidence" value="ECO:0007669"/>
    <property type="project" value="UniProtKB-EC"/>
</dbReference>
<dbReference type="InterPro" id="IPR006311">
    <property type="entry name" value="TAT_signal"/>
</dbReference>
<comment type="similarity">
    <text evidence="2">Belongs to the glycosyl hydrolase 3 family.</text>
</comment>
<protein>
    <recommendedName>
        <fullName evidence="3">beta-glucosidase</fullName>
        <ecNumber evidence="3">3.2.1.21</ecNumber>
    </recommendedName>
</protein>
<sequence>MRKDTTNGSSRRDFMQHSGGIALAAALAGYIGESAVATGRTAPSDRVANLVDEMTLEEKVGQMTQMAASEIQSENPAEALRKYKPGSLMYLPSFDPKEVARESNVRQKAMVEDTRLGVPFVYGIDSVHGNNNIQGATIFPHNHGVGAAWDADAAEEMASITSRTMRVTGTHWNFSPVADLQRDPRWGRFYEGFSEDPYLASQLVAAKVRGYEERTNGYKRTGASVKHFAGYSEPANGNDRTSALLPYRTFASTFLPPYAAGITAGAETVMVNSGSLNGVPAHASKELLIDILRDQLGFEGMVVSDWHDFFRMIKVHGFAEDLKEATRLGINAGIDMYMVPAASIEGDDAEGYQRRLIELVDEGSVSMERIDEAVTNILAFKENVGLFDDPYAEPEKVEGVVSEGRDLAREVATESMTMLTNDGTLPLGSDTGSVLVTGPSADSVANQMGGWSLGWQGVGDIEPPATTVLDGISEAAPGSTSVTHVPTGLHELSNEDDVRAAAECADVVVAVLGEGPYAEEQGDTDTLALPDAQRRLVETVAETGTPTVGVIMAGRPRGTSVFDHLSASLMAYLPGTAAGPAVAATLFGDANPSGRLPFTWPKGTGQLLNLHNNFPPDEFNEEGNTEPPQSHETPLFPFGHGMSYTEFEYGNLEVRPPKLPQKAATDELTVSVSVHNTGDRAGETVVPVYGTREHGEVLYPQQVVVGFERVSLDAGETTRVDIRSTVLPLATVLGDVFSRGELVVDTGEYQLSVGDMTETLTVV</sequence>
<dbReference type="InterPro" id="IPR002772">
    <property type="entry name" value="Glyco_hydro_3_C"/>
</dbReference>
<dbReference type="InterPro" id="IPR026891">
    <property type="entry name" value="Fn3-like"/>
</dbReference>
<gene>
    <name evidence="8" type="ORF">SAMN05444342_1472</name>
</gene>